<accession>A0AAV5AQL1</accession>
<organism evidence="2 3">
    <name type="scientific">Clathrus columnatus</name>
    <dbReference type="NCBI Taxonomy" id="1419009"/>
    <lineage>
        <taxon>Eukaryota</taxon>
        <taxon>Fungi</taxon>
        <taxon>Dikarya</taxon>
        <taxon>Basidiomycota</taxon>
        <taxon>Agaricomycotina</taxon>
        <taxon>Agaricomycetes</taxon>
        <taxon>Phallomycetidae</taxon>
        <taxon>Phallales</taxon>
        <taxon>Clathraceae</taxon>
        <taxon>Clathrus</taxon>
    </lineage>
</organism>
<protein>
    <submittedName>
        <fullName evidence="2">Uncharacterized protein</fullName>
    </submittedName>
</protein>
<dbReference type="AlphaFoldDB" id="A0AAV5AQL1"/>
<evidence type="ECO:0000313" key="3">
    <source>
        <dbReference type="Proteomes" id="UP001050691"/>
    </source>
</evidence>
<sequence>MELKFISKHSSKAFERFTIELKSKSNLPKACIMTPPMTDAKKTLRNLGKESTVNPKETRFYQARVKYIQIPILAPLSCLKKISAIVIAVKTLGAEAPSPRNTLAVKKPPKEGAKVPPIVARTPISPAKR</sequence>
<keyword evidence="3" id="KW-1185">Reference proteome</keyword>
<dbReference type="Proteomes" id="UP001050691">
    <property type="component" value="Unassembled WGS sequence"/>
</dbReference>
<proteinExistence type="predicted"/>
<dbReference type="EMBL" id="BPWL01000011">
    <property type="protein sequence ID" value="GJJ15323.1"/>
    <property type="molecule type" value="Genomic_DNA"/>
</dbReference>
<reference evidence="2" key="1">
    <citation type="submission" date="2021-10" db="EMBL/GenBank/DDBJ databases">
        <title>De novo Genome Assembly of Clathrus columnatus (Basidiomycota, Fungi) Using Illumina and Nanopore Sequence Data.</title>
        <authorList>
            <person name="Ogiso-Tanaka E."/>
            <person name="Itagaki H."/>
            <person name="Hosoya T."/>
            <person name="Hosaka K."/>
        </authorList>
    </citation>
    <scope>NUCLEOTIDE SEQUENCE</scope>
    <source>
        <strain evidence="2">MO-923</strain>
    </source>
</reference>
<name>A0AAV5AQL1_9AGAM</name>
<comment type="caution">
    <text evidence="2">The sequence shown here is derived from an EMBL/GenBank/DDBJ whole genome shotgun (WGS) entry which is preliminary data.</text>
</comment>
<evidence type="ECO:0000313" key="2">
    <source>
        <dbReference type="EMBL" id="GJJ15323.1"/>
    </source>
</evidence>
<gene>
    <name evidence="2" type="ORF">Clacol_009599</name>
</gene>
<evidence type="ECO:0000256" key="1">
    <source>
        <dbReference type="SAM" id="MobiDB-lite"/>
    </source>
</evidence>
<feature type="region of interest" description="Disordered" evidence="1">
    <location>
        <begin position="99"/>
        <end position="129"/>
    </location>
</feature>